<dbReference type="PROSITE" id="PS50937">
    <property type="entry name" value="HTH_MERR_2"/>
    <property type="match status" value="1"/>
</dbReference>
<evidence type="ECO:0000256" key="2">
    <source>
        <dbReference type="ARBA" id="ARBA00023125"/>
    </source>
</evidence>
<protein>
    <submittedName>
        <fullName evidence="6">DNA-binding transcriptional MerR regulator</fullName>
    </submittedName>
</protein>
<evidence type="ECO:0000256" key="1">
    <source>
        <dbReference type="ARBA" id="ARBA00023015"/>
    </source>
</evidence>
<keyword evidence="1" id="KW-0805">Transcription regulation</keyword>
<dbReference type="AlphaFoldDB" id="A0A841R1S3"/>
<evidence type="ECO:0000313" key="6">
    <source>
        <dbReference type="EMBL" id="MBB6478954.1"/>
    </source>
</evidence>
<name>A0A841R1S3_9SPIO</name>
<dbReference type="InterPro" id="IPR047057">
    <property type="entry name" value="MerR_fam"/>
</dbReference>
<dbReference type="Gene3D" id="1.10.490.50">
    <property type="entry name" value="Antibiotic binding domain of TipA-like multidrug resistance regulators"/>
    <property type="match status" value="1"/>
</dbReference>
<dbReference type="SMART" id="SM00422">
    <property type="entry name" value="HTH_MERR"/>
    <property type="match status" value="1"/>
</dbReference>
<gene>
    <name evidence="6" type="ORF">HNR50_000587</name>
</gene>
<accession>A0A841R1S3</accession>
<dbReference type="PRINTS" id="PR00040">
    <property type="entry name" value="HTHMERR"/>
</dbReference>
<dbReference type="Proteomes" id="UP000587760">
    <property type="component" value="Unassembled WGS sequence"/>
</dbReference>
<dbReference type="CDD" id="cd01106">
    <property type="entry name" value="HTH_TipAL-Mta"/>
    <property type="match status" value="1"/>
</dbReference>
<reference evidence="6 7" key="1">
    <citation type="submission" date="2020-08" db="EMBL/GenBank/DDBJ databases">
        <title>Genomic Encyclopedia of Type Strains, Phase IV (KMG-IV): sequencing the most valuable type-strain genomes for metagenomic binning, comparative biology and taxonomic classification.</title>
        <authorList>
            <person name="Goeker M."/>
        </authorList>
    </citation>
    <scope>NUCLEOTIDE SEQUENCE [LARGE SCALE GENOMIC DNA]</scope>
    <source>
        <strain evidence="6 7">DSM 2461</strain>
    </source>
</reference>
<dbReference type="InterPro" id="IPR012925">
    <property type="entry name" value="TipAS_dom"/>
</dbReference>
<dbReference type="GO" id="GO:0003700">
    <property type="term" value="F:DNA-binding transcription factor activity"/>
    <property type="evidence" value="ECO:0007669"/>
    <property type="project" value="InterPro"/>
</dbReference>
<dbReference type="PANTHER" id="PTHR30204">
    <property type="entry name" value="REDOX-CYCLING DRUG-SENSING TRANSCRIPTIONAL ACTIVATOR SOXR"/>
    <property type="match status" value="1"/>
</dbReference>
<evidence type="ECO:0000256" key="3">
    <source>
        <dbReference type="ARBA" id="ARBA00023159"/>
    </source>
</evidence>
<sequence length="251" mass="29521">MYKVKEMAEMAGISVRTLHHYDRIGLLIPKKVGENGYRLYSEENISQLQQILFLRELDFSLETIKEMMADPSFGGVDALGRQRELLLKKRNRLDRIITALDETITARQEGKVMEKKKMFDAFDMKEIEEHQEKYAAEVKERWGNTDAYRESSRRTKKYGEKEWAAIKAESEDIYKTLVSLMDSDPDDKAVQDQIERWKQHMTKWFYQVNNEMLAGLGEMYVDDPRFTKNIDKYGEGLAVFIRDAIRVYCSK</sequence>
<comment type="caution">
    <text evidence="6">The sequence shown here is derived from an EMBL/GenBank/DDBJ whole genome shotgun (WGS) entry which is preliminary data.</text>
</comment>
<dbReference type="EMBL" id="JACHGJ010000001">
    <property type="protein sequence ID" value="MBB6478954.1"/>
    <property type="molecule type" value="Genomic_DNA"/>
</dbReference>
<proteinExistence type="predicted"/>
<keyword evidence="2 6" id="KW-0238">DNA-binding</keyword>
<evidence type="ECO:0000313" key="7">
    <source>
        <dbReference type="Proteomes" id="UP000587760"/>
    </source>
</evidence>
<evidence type="ECO:0000256" key="4">
    <source>
        <dbReference type="ARBA" id="ARBA00023163"/>
    </source>
</evidence>
<dbReference type="SUPFAM" id="SSF46955">
    <property type="entry name" value="Putative DNA-binding domain"/>
    <property type="match status" value="1"/>
</dbReference>
<dbReference type="GO" id="GO:0003677">
    <property type="term" value="F:DNA binding"/>
    <property type="evidence" value="ECO:0007669"/>
    <property type="project" value="UniProtKB-KW"/>
</dbReference>
<dbReference type="InterPro" id="IPR036244">
    <property type="entry name" value="TipA-like_antibiotic-bd"/>
</dbReference>
<dbReference type="PANTHER" id="PTHR30204:SF90">
    <property type="entry name" value="HTH-TYPE TRANSCRIPTIONAL ACTIVATOR MTA"/>
    <property type="match status" value="1"/>
</dbReference>
<dbReference type="SUPFAM" id="SSF89082">
    <property type="entry name" value="Antibiotic binding domain of TipA-like multidrug resistance regulators"/>
    <property type="match status" value="1"/>
</dbReference>
<dbReference type="Pfam" id="PF07739">
    <property type="entry name" value="TipAS"/>
    <property type="match status" value="1"/>
</dbReference>
<keyword evidence="3" id="KW-0010">Activator</keyword>
<evidence type="ECO:0000259" key="5">
    <source>
        <dbReference type="PROSITE" id="PS50937"/>
    </source>
</evidence>
<dbReference type="RefSeq" id="WP_184743485.1">
    <property type="nucleotide sequence ID" value="NZ_JACHGJ010000001.1"/>
</dbReference>
<feature type="domain" description="HTH merR-type" evidence="5">
    <location>
        <begin position="1"/>
        <end position="70"/>
    </location>
</feature>
<dbReference type="InterPro" id="IPR000551">
    <property type="entry name" value="MerR-type_HTH_dom"/>
</dbReference>
<dbReference type="Gene3D" id="1.10.1660.10">
    <property type="match status" value="1"/>
</dbReference>
<keyword evidence="7" id="KW-1185">Reference proteome</keyword>
<organism evidence="6 7">
    <name type="scientific">Spirochaeta isovalerica</name>
    <dbReference type="NCBI Taxonomy" id="150"/>
    <lineage>
        <taxon>Bacteria</taxon>
        <taxon>Pseudomonadati</taxon>
        <taxon>Spirochaetota</taxon>
        <taxon>Spirochaetia</taxon>
        <taxon>Spirochaetales</taxon>
        <taxon>Spirochaetaceae</taxon>
        <taxon>Spirochaeta</taxon>
    </lineage>
</organism>
<keyword evidence="4" id="KW-0804">Transcription</keyword>
<dbReference type="Pfam" id="PF13411">
    <property type="entry name" value="MerR_1"/>
    <property type="match status" value="1"/>
</dbReference>
<dbReference type="InterPro" id="IPR009061">
    <property type="entry name" value="DNA-bd_dom_put_sf"/>
</dbReference>